<dbReference type="OrthoDB" id="513108at2759"/>
<evidence type="ECO:0000313" key="3">
    <source>
        <dbReference type="Proteomes" id="UP000239649"/>
    </source>
</evidence>
<evidence type="ECO:0000256" key="1">
    <source>
        <dbReference type="SAM" id="MobiDB-lite"/>
    </source>
</evidence>
<dbReference type="EMBL" id="LHPF02000027">
    <property type="protein sequence ID" value="PSC69381.1"/>
    <property type="molecule type" value="Genomic_DNA"/>
</dbReference>
<evidence type="ECO:0000313" key="2">
    <source>
        <dbReference type="EMBL" id="PSC69381.1"/>
    </source>
</evidence>
<gene>
    <name evidence="2" type="ORF">C2E20_7061</name>
</gene>
<accession>A0A2P6V5K9</accession>
<name>A0A2P6V5K9_9CHLO</name>
<dbReference type="Proteomes" id="UP000239649">
    <property type="component" value="Unassembled WGS sequence"/>
</dbReference>
<feature type="region of interest" description="Disordered" evidence="1">
    <location>
        <begin position="126"/>
        <end position="158"/>
    </location>
</feature>
<proteinExistence type="predicted"/>
<reference evidence="2 3" key="1">
    <citation type="journal article" date="2018" name="Plant J.">
        <title>Genome sequences of Chlorella sorokiniana UTEX 1602 and Micractinium conductrix SAG 241.80: implications to maltose excretion by a green alga.</title>
        <authorList>
            <person name="Arriola M.B."/>
            <person name="Velmurugan N."/>
            <person name="Zhang Y."/>
            <person name="Plunkett M.H."/>
            <person name="Hondzo H."/>
            <person name="Barney B.M."/>
        </authorList>
    </citation>
    <scope>NUCLEOTIDE SEQUENCE [LARGE SCALE GENOMIC DNA]</scope>
    <source>
        <strain evidence="2 3">SAG 241.80</strain>
    </source>
</reference>
<organism evidence="2 3">
    <name type="scientific">Micractinium conductrix</name>
    <dbReference type="NCBI Taxonomy" id="554055"/>
    <lineage>
        <taxon>Eukaryota</taxon>
        <taxon>Viridiplantae</taxon>
        <taxon>Chlorophyta</taxon>
        <taxon>core chlorophytes</taxon>
        <taxon>Trebouxiophyceae</taxon>
        <taxon>Chlorellales</taxon>
        <taxon>Chlorellaceae</taxon>
        <taxon>Chlorella clade</taxon>
        <taxon>Micractinium</taxon>
    </lineage>
</organism>
<keyword evidence="3" id="KW-1185">Reference proteome</keyword>
<comment type="caution">
    <text evidence="2">The sequence shown here is derived from an EMBL/GenBank/DDBJ whole genome shotgun (WGS) entry which is preliminary data.</text>
</comment>
<protein>
    <submittedName>
        <fullName evidence="2">Early nodulin 1</fullName>
    </submittedName>
</protein>
<dbReference type="AlphaFoldDB" id="A0A2P6V5K9"/>
<sequence>MVARGVVDGNCLQFGSGGWDLIYWGDPGVRLPPGGVIPICASGFGGVLFRWRTPQGVFLIPSERCPDSFGPPFNASFTEVQPVSDSNEQGYLWVPPQVPGSYWLTSQAPGACEAGVKVRVDVVGPAHDKPGTVGDTSGAGAPTAEGSPSSAAEGQPWHQHSWAHAATAAGAALAAYASLVLPG</sequence>